<dbReference type="Proteomes" id="UP000676565">
    <property type="component" value="Unassembled WGS sequence"/>
</dbReference>
<dbReference type="PANTHER" id="PTHR30294">
    <property type="entry name" value="MEMBRANE COMPONENT OF ABC TRANSPORTER YHHJ-RELATED"/>
    <property type="match status" value="1"/>
</dbReference>
<keyword evidence="11" id="KW-1185">Reference proteome</keyword>
<keyword evidence="7 8" id="KW-0472">Membrane</keyword>
<evidence type="ECO:0000256" key="2">
    <source>
        <dbReference type="ARBA" id="ARBA00007783"/>
    </source>
</evidence>
<dbReference type="InterPro" id="IPR047817">
    <property type="entry name" value="ABC2_TM_bact-type"/>
</dbReference>
<dbReference type="EMBL" id="JAGKQQ010000001">
    <property type="protein sequence ID" value="MBP3955246.1"/>
    <property type="molecule type" value="Genomic_DNA"/>
</dbReference>
<evidence type="ECO:0000256" key="7">
    <source>
        <dbReference type="ARBA" id="ARBA00023136"/>
    </source>
</evidence>
<keyword evidence="3" id="KW-0813">Transport</keyword>
<dbReference type="InterPro" id="IPR013525">
    <property type="entry name" value="ABC2_TM"/>
</dbReference>
<evidence type="ECO:0000313" key="11">
    <source>
        <dbReference type="Proteomes" id="UP000676565"/>
    </source>
</evidence>
<evidence type="ECO:0000256" key="1">
    <source>
        <dbReference type="ARBA" id="ARBA00004651"/>
    </source>
</evidence>
<gene>
    <name evidence="10" type="ORF">J8F10_08125</name>
</gene>
<dbReference type="RefSeq" id="WP_210653336.1">
    <property type="nucleotide sequence ID" value="NZ_JAGKQQ010000001.1"/>
</dbReference>
<name>A0ABS5BNG0_9BACT</name>
<accession>A0ABS5BNG0</accession>
<evidence type="ECO:0000256" key="5">
    <source>
        <dbReference type="ARBA" id="ARBA00022692"/>
    </source>
</evidence>
<keyword evidence="5 8" id="KW-0812">Transmembrane</keyword>
<feature type="domain" description="ABC transmembrane type-2" evidence="9">
    <location>
        <begin position="318"/>
        <end position="550"/>
    </location>
</feature>
<keyword evidence="6 8" id="KW-1133">Transmembrane helix</keyword>
<organism evidence="10 11">
    <name type="scientific">Gemmata palustris</name>
    <dbReference type="NCBI Taxonomy" id="2822762"/>
    <lineage>
        <taxon>Bacteria</taxon>
        <taxon>Pseudomonadati</taxon>
        <taxon>Planctomycetota</taxon>
        <taxon>Planctomycetia</taxon>
        <taxon>Gemmatales</taxon>
        <taxon>Gemmataceae</taxon>
        <taxon>Gemmata</taxon>
    </lineage>
</organism>
<evidence type="ECO:0000256" key="8">
    <source>
        <dbReference type="SAM" id="Phobius"/>
    </source>
</evidence>
<feature type="transmembrane region" description="Helical" evidence="8">
    <location>
        <begin position="401"/>
        <end position="426"/>
    </location>
</feature>
<feature type="transmembrane region" description="Helical" evidence="8">
    <location>
        <begin position="438"/>
        <end position="460"/>
    </location>
</feature>
<feature type="transmembrane region" description="Helical" evidence="8">
    <location>
        <begin position="358"/>
        <end position="380"/>
    </location>
</feature>
<evidence type="ECO:0000313" key="10">
    <source>
        <dbReference type="EMBL" id="MBP3955246.1"/>
    </source>
</evidence>
<dbReference type="InterPro" id="IPR051449">
    <property type="entry name" value="ABC-2_transporter_component"/>
</dbReference>
<proteinExistence type="inferred from homology"/>
<dbReference type="Pfam" id="PF12698">
    <property type="entry name" value="ABC2_membrane_3"/>
    <property type="match status" value="1"/>
</dbReference>
<sequence>MPILTLAAKDLRLLLRDPRSAVILLVTPLLLILVLGLALGEGFGEKPDDRLRISVVNLDRGLPGKVPFPEKPWSEVVIDDMSATQDIRLEIIRDRGEAERLIAKNRRAAVIVFEEDFSERMHRCSFLTSADSVNPFGRDGVRLNQLGASLLNDRTQPVSASIIEQVTQVTLLRVVIPWMIGKAFARVGDEKFMELVANRLNGVKPIAPEVLQELDPVVQKLLVALTSDKDFPKIVLDEFRATKGSNFFKASEDALVIANRKGEFQRAVHKAFQNRAIMERVGKDVAFGEVLTPSVQKQVGPTVKRGVGDLFSNYNFEATRWSDLVKSDTREGVAANRIEYHDTAGSGVLNRGALRYQILVPSYTVMFAFFLVLSVGWLFVGERKHGTMVRLRAAPLTRGQILLGKLLPCLAVSLLQGAFLLAAGQLLFGMTWGSRPELLLPLVASTSFAAVGLAILVASVARTETQVAVYGTLLVLVLGGVSGSLMPRDLMPEQMKTISLVTPHAWALDAYNQLLATPAPDISAVLTACAALCAFGAVFTALAWWRMDLE</sequence>
<keyword evidence="4" id="KW-1003">Cell membrane</keyword>
<reference evidence="10 11" key="1">
    <citation type="submission" date="2021-04" db="EMBL/GenBank/DDBJ databases">
        <authorList>
            <person name="Ivanova A."/>
        </authorList>
    </citation>
    <scope>NUCLEOTIDE SEQUENCE [LARGE SCALE GENOMIC DNA]</scope>
    <source>
        <strain evidence="10 11">G18</strain>
    </source>
</reference>
<evidence type="ECO:0000256" key="4">
    <source>
        <dbReference type="ARBA" id="ARBA00022475"/>
    </source>
</evidence>
<comment type="subcellular location">
    <subcellularLocation>
        <location evidence="1">Cell membrane</location>
        <topology evidence="1">Multi-pass membrane protein</topology>
    </subcellularLocation>
</comment>
<protein>
    <submittedName>
        <fullName evidence="10">ABC transporter permease</fullName>
    </submittedName>
</protein>
<feature type="transmembrane region" description="Helical" evidence="8">
    <location>
        <begin position="522"/>
        <end position="545"/>
    </location>
</feature>
<comment type="caution">
    <text evidence="10">The sequence shown here is derived from an EMBL/GenBank/DDBJ whole genome shotgun (WGS) entry which is preliminary data.</text>
</comment>
<dbReference type="PROSITE" id="PS51012">
    <property type="entry name" value="ABC_TM2"/>
    <property type="match status" value="1"/>
</dbReference>
<feature type="transmembrane region" description="Helical" evidence="8">
    <location>
        <begin position="21"/>
        <end position="40"/>
    </location>
</feature>
<dbReference type="PANTHER" id="PTHR30294:SF38">
    <property type="entry name" value="TRANSPORT PERMEASE PROTEIN"/>
    <property type="match status" value="1"/>
</dbReference>
<evidence type="ECO:0000256" key="3">
    <source>
        <dbReference type="ARBA" id="ARBA00022448"/>
    </source>
</evidence>
<evidence type="ECO:0000256" key="6">
    <source>
        <dbReference type="ARBA" id="ARBA00022989"/>
    </source>
</evidence>
<comment type="similarity">
    <text evidence="2">Belongs to the ABC-2 integral membrane protein family.</text>
</comment>
<feature type="transmembrane region" description="Helical" evidence="8">
    <location>
        <begin position="467"/>
        <end position="486"/>
    </location>
</feature>
<evidence type="ECO:0000259" key="9">
    <source>
        <dbReference type="PROSITE" id="PS51012"/>
    </source>
</evidence>